<feature type="domain" description="NlpC/P60" evidence="7">
    <location>
        <begin position="274"/>
        <end position="391"/>
    </location>
</feature>
<dbReference type="Proteomes" id="UP001180754">
    <property type="component" value="Unassembled WGS sequence"/>
</dbReference>
<name>A0ABU2XGH8_9ACTN</name>
<protein>
    <submittedName>
        <fullName evidence="8">NlpC/P60 family protein</fullName>
    </submittedName>
</protein>
<evidence type="ECO:0000313" key="8">
    <source>
        <dbReference type="EMBL" id="MDT0544195.1"/>
    </source>
</evidence>
<accession>A0ABU2XGH8</accession>
<feature type="compositionally biased region" description="Gly residues" evidence="6">
    <location>
        <begin position="8"/>
        <end position="30"/>
    </location>
</feature>
<sequence length="391" mass="41636">MRKRKVGRGGGDGEGGTGSKGSRGSRGGGAGVAAATAIVCAVGLTAAPESAQAAPREPRPGSPAGAGSGGSGSGGSGSGSDRLRQVHQRVETLYRKAEAATDAYNLAREKQTRQEKRIVRIAQSVVKAQKRMAGLRQRAGAVARAQYRNGGIPPEAQLLLGDDPEGFLNDVTLARKGQQATLGLMNQLEKTQATLDGYAKSASREWERLDSSRAKKAAARKEIRAKLARARQLESRLRAKERERLRQLEDEQQRRAQTTWLGSGILRKIGGKATSQGRRAVEFATAQLGKDYVWGAEGPDTYDCSGLTQKAWAAGGRAIPRTSEEQWRRLPRVGVERMRPGDLIIYFKDASHVGMYVGDGAIVHAPRPGRQVTVAGAGSMPILGVVRPDGG</sequence>
<feature type="region of interest" description="Disordered" evidence="6">
    <location>
        <begin position="48"/>
        <end position="84"/>
    </location>
</feature>
<dbReference type="InterPro" id="IPR000064">
    <property type="entry name" value="NLP_P60_dom"/>
</dbReference>
<feature type="coiled-coil region" evidence="5">
    <location>
        <begin position="216"/>
        <end position="251"/>
    </location>
</feature>
<evidence type="ECO:0000313" key="9">
    <source>
        <dbReference type="Proteomes" id="UP001180754"/>
    </source>
</evidence>
<dbReference type="PROSITE" id="PS51935">
    <property type="entry name" value="NLPC_P60"/>
    <property type="match status" value="1"/>
</dbReference>
<gene>
    <name evidence="8" type="ORF">RND15_16020</name>
</gene>
<dbReference type="InterPro" id="IPR038765">
    <property type="entry name" value="Papain-like_cys_pep_sf"/>
</dbReference>
<evidence type="ECO:0000256" key="3">
    <source>
        <dbReference type="ARBA" id="ARBA00022801"/>
    </source>
</evidence>
<feature type="region of interest" description="Disordered" evidence="6">
    <location>
        <begin position="1"/>
        <end position="30"/>
    </location>
</feature>
<proteinExistence type="inferred from homology"/>
<feature type="compositionally biased region" description="Gly residues" evidence="6">
    <location>
        <begin position="64"/>
        <end position="78"/>
    </location>
</feature>
<keyword evidence="5" id="KW-0175">Coiled coil</keyword>
<evidence type="ECO:0000256" key="4">
    <source>
        <dbReference type="ARBA" id="ARBA00022807"/>
    </source>
</evidence>
<dbReference type="Gene3D" id="3.90.1720.10">
    <property type="entry name" value="endopeptidase domain like (from Nostoc punctiforme)"/>
    <property type="match status" value="1"/>
</dbReference>
<keyword evidence="3" id="KW-0378">Hydrolase</keyword>
<dbReference type="InterPro" id="IPR051794">
    <property type="entry name" value="PG_Endopeptidase_C40"/>
</dbReference>
<comment type="caution">
    <text evidence="8">The sequence shown here is derived from an EMBL/GenBank/DDBJ whole genome shotgun (WGS) entry which is preliminary data.</text>
</comment>
<evidence type="ECO:0000256" key="5">
    <source>
        <dbReference type="SAM" id="Coils"/>
    </source>
</evidence>
<dbReference type="EMBL" id="JAVRFD010000006">
    <property type="protein sequence ID" value="MDT0544195.1"/>
    <property type="molecule type" value="Genomic_DNA"/>
</dbReference>
<organism evidence="8 9">
    <name type="scientific">Streptomyces lonegramiae</name>
    <dbReference type="NCBI Taxonomy" id="3075524"/>
    <lineage>
        <taxon>Bacteria</taxon>
        <taxon>Bacillati</taxon>
        <taxon>Actinomycetota</taxon>
        <taxon>Actinomycetes</taxon>
        <taxon>Kitasatosporales</taxon>
        <taxon>Streptomycetaceae</taxon>
        <taxon>Streptomyces</taxon>
    </lineage>
</organism>
<comment type="similarity">
    <text evidence="1">Belongs to the peptidase C40 family.</text>
</comment>
<keyword evidence="9" id="KW-1185">Reference proteome</keyword>
<dbReference type="Pfam" id="PF00877">
    <property type="entry name" value="NLPC_P60"/>
    <property type="match status" value="1"/>
</dbReference>
<dbReference type="PANTHER" id="PTHR47359">
    <property type="entry name" value="PEPTIDOGLYCAN DL-ENDOPEPTIDASE CWLO"/>
    <property type="match status" value="1"/>
</dbReference>
<evidence type="ECO:0000259" key="7">
    <source>
        <dbReference type="PROSITE" id="PS51935"/>
    </source>
</evidence>
<evidence type="ECO:0000256" key="1">
    <source>
        <dbReference type="ARBA" id="ARBA00007074"/>
    </source>
</evidence>
<keyword evidence="2" id="KW-0645">Protease</keyword>
<keyword evidence="4" id="KW-0788">Thiol protease</keyword>
<dbReference type="SUPFAM" id="SSF54001">
    <property type="entry name" value="Cysteine proteinases"/>
    <property type="match status" value="1"/>
</dbReference>
<evidence type="ECO:0000256" key="2">
    <source>
        <dbReference type="ARBA" id="ARBA00022670"/>
    </source>
</evidence>
<reference evidence="8" key="1">
    <citation type="submission" date="2024-05" db="EMBL/GenBank/DDBJ databases">
        <title>30 novel species of actinomycetes from the DSMZ collection.</title>
        <authorList>
            <person name="Nouioui I."/>
        </authorList>
    </citation>
    <scope>NUCLEOTIDE SEQUENCE</scope>
    <source>
        <strain evidence="8">DSM 41529</strain>
    </source>
</reference>
<evidence type="ECO:0000256" key="6">
    <source>
        <dbReference type="SAM" id="MobiDB-lite"/>
    </source>
</evidence>
<dbReference type="PANTHER" id="PTHR47359:SF3">
    <property type="entry name" value="NLP_P60 DOMAIN-CONTAINING PROTEIN-RELATED"/>
    <property type="match status" value="1"/>
</dbReference>